<proteinExistence type="predicted"/>
<keyword evidence="1" id="KW-0456">Lyase</keyword>
<accession>A0A2A4FZT0</accession>
<dbReference type="InterPro" id="IPR040442">
    <property type="entry name" value="Pyrv_kinase-like_dom_sf"/>
</dbReference>
<evidence type="ECO:0000313" key="2">
    <source>
        <dbReference type="Proteomes" id="UP000218934"/>
    </source>
</evidence>
<dbReference type="CDD" id="cd00377">
    <property type="entry name" value="ICL_PEPM"/>
    <property type="match status" value="1"/>
</dbReference>
<sequence>MRMSTKLRAELAKGLVVAPSCYDALSARLAQLAGFQAIHMTGLGVEAAQLGAPDLGLMSMSEIVQHAARMAQAVTIPILADIDTGFGGVLNIGRTIQEMERAGVAGVHLEDQALPKHCPLLAGRKVVSRAEAIDRVKAMVDARTDPDFVIVARTDGDTISFEEVVARCNLFLEAGADMVMPIIMQIEGKSYFSLPPAEQMEWARKLISQVDGPVMNMGGSPPPGYTTADLADAGYAFTMFASTALGAAANAVAEVFRDIREKGTDEHYLAAHPGPYHNPLELMRAARLDEYVALEQRYTATL</sequence>
<dbReference type="Gene3D" id="3.20.20.60">
    <property type="entry name" value="Phosphoenolpyruvate-binding domains"/>
    <property type="match status" value="1"/>
</dbReference>
<dbReference type="Pfam" id="PF13714">
    <property type="entry name" value="PEP_mutase"/>
    <property type="match status" value="1"/>
</dbReference>
<keyword evidence="2" id="KW-1185">Reference proteome</keyword>
<dbReference type="GO" id="GO:0016833">
    <property type="term" value="F:oxo-acid-lyase activity"/>
    <property type="evidence" value="ECO:0007669"/>
    <property type="project" value="UniProtKB-ARBA"/>
</dbReference>
<dbReference type="OrthoDB" id="9771433at2"/>
<dbReference type="InterPro" id="IPR015813">
    <property type="entry name" value="Pyrv/PenolPyrv_kinase-like_dom"/>
</dbReference>
<comment type="caution">
    <text evidence="1">The sequence shown here is derived from an EMBL/GenBank/DDBJ whole genome shotgun (WGS) entry which is preliminary data.</text>
</comment>
<dbReference type="InterPro" id="IPR039556">
    <property type="entry name" value="ICL/PEPM"/>
</dbReference>
<gene>
    <name evidence="1" type="ORF">COO09_06475</name>
</gene>
<protein>
    <submittedName>
        <fullName evidence="1">2,3-dimethylmalate lyase</fullName>
    </submittedName>
</protein>
<dbReference type="SUPFAM" id="SSF51621">
    <property type="entry name" value="Phosphoenolpyruvate/pyruvate domain"/>
    <property type="match status" value="1"/>
</dbReference>
<dbReference type="RefSeq" id="WP_066969511.1">
    <property type="nucleotide sequence ID" value="NZ_CP023449.1"/>
</dbReference>
<dbReference type="PANTHER" id="PTHR42905">
    <property type="entry name" value="PHOSPHOENOLPYRUVATE CARBOXYLASE"/>
    <property type="match status" value="1"/>
</dbReference>
<reference evidence="1 2" key="1">
    <citation type="submission" date="2017-09" db="EMBL/GenBank/DDBJ databases">
        <title>The Catabolism of 3,6-Dichlorosalicylic acid is Initiated by the Cytochrome P450 Monooxygenase DsmABC in Rhizorhabdus dicambivorans Ndbn-20.</title>
        <authorList>
            <person name="Na L."/>
        </authorList>
    </citation>
    <scope>NUCLEOTIDE SEQUENCE [LARGE SCALE GENOMIC DNA]</scope>
    <source>
        <strain evidence="1 2">Ndbn-20m</strain>
    </source>
</reference>
<dbReference type="AlphaFoldDB" id="A0A2A4FZT0"/>
<dbReference type="Proteomes" id="UP000218934">
    <property type="component" value="Unassembled WGS sequence"/>
</dbReference>
<dbReference type="EMBL" id="NWUF01000005">
    <property type="protein sequence ID" value="PCE42947.1"/>
    <property type="molecule type" value="Genomic_DNA"/>
</dbReference>
<name>A0A2A4FZT0_9SPHN</name>
<dbReference type="KEGG" id="rdi:CMV14_16690"/>
<dbReference type="PANTHER" id="PTHR42905:SF5">
    <property type="entry name" value="CARBOXYVINYL-CARBOXYPHOSPHONATE PHOSPHORYLMUTASE, CHLOROPLASTIC"/>
    <property type="match status" value="1"/>
</dbReference>
<organism evidence="1 2">
    <name type="scientific">Rhizorhabdus dicambivorans</name>
    <dbReference type="NCBI Taxonomy" id="1850238"/>
    <lineage>
        <taxon>Bacteria</taxon>
        <taxon>Pseudomonadati</taxon>
        <taxon>Pseudomonadota</taxon>
        <taxon>Alphaproteobacteria</taxon>
        <taxon>Sphingomonadales</taxon>
        <taxon>Sphingomonadaceae</taxon>
        <taxon>Rhizorhabdus</taxon>
    </lineage>
</organism>
<evidence type="ECO:0000313" key="1">
    <source>
        <dbReference type="EMBL" id="PCE42947.1"/>
    </source>
</evidence>